<reference evidence="2 3" key="1">
    <citation type="submission" date="2018-02" db="EMBL/GenBank/DDBJ databases">
        <title>Insights into the biology of acidophilic members of the Acidiferrobacteraceae family derived from comparative genomic analyses.</title>
        <authorList>
            <person name="Issotta F."/>
            <person name="Thyssen C."/>
            <person name="Mena C."/>
            <person name="Moya A."/>
            <person name="Bellenberg S."/>
            <person name="Sproer C."/>
            <person name="Covarrubias P.C."/>
            <person name="Sand W."/>
            <person name="Quatrini R."/>
            <person name="Vera M."/>
        </authorList>
    </citation>
    <scope>NUCLEOTIDE SEQUENCE [LARGE SCALE GENOMIC DNA]</scope>
    <source>
        <strain evidence="3">m-1</strain>
    </source>
</reference>
<dbReference type="InterPro" id="IPR001509">
    <property type="entry name" value="Epimerase_deHydtase"/>
</dbReference>
<evidence type="ECO:0000259" key="1">
    <source>
        <dbReference type="Pfam" id="PF01370"/>
    </source>
</evidence>
<dbReference type="PANTHER" id="PTHR43245">
    <property type="entry name" value="BIFUNCTIONAL POLYMYXIN RESISTANCE PROTEIN ARNA"/>
    <property type="match status" value="1"/>
</dbReference>
<dbReference type="AlphaFoldDB" id="A0A368HHF3"/>
<name>A0A368HHF3_9GAMM</name>
<dbReference type="SUPFAM" id="SSF51735">
    <property type="entry name" value="NAD(P)-binding Rossmann-fold domains"/>
    <property type="match status" value="1"/>
</dbReference>
<dbReference type="Gene3D" id="3.40.50.720">
    <property type="entry name" value="NAD(P)-binding Rossmann-like Domain"/>
    <property type="match status" value="1"/>
</dbReference>
<keyword evidence="3" id="KW-1185">Reference proteome</keyword>
<dbReference type="InterPro" id="IPR050177">
    <property type="entry name" value="Lipid_A_modif_metabolic_enz"/>
</dbReference>
<accession>A0A368HHF3</accession>
<dbReference type="InterPro" id="IPR036291">
    <property type="entry name" value="NAD(P)-bd_dom_sf"/>
</dbReference>
<evidence type="ECO:0000313" key="3">
    <source>
        <dbReference type="Proteomes" id="UP000253250"/>
    </source>
</evidence>
<proteinExistence type="predicted"/>
<sequence length="344" mass="37679">MRGGRRGKPHRSESSGAHALERAGPAGIFVRVLITGAAGCLARVLIPMLLGDPRVTELTLHDWRPIPCDHPKLRILCGDIRDRALGHTLRNADAVVHMAFVVIEGDLGRERHNRALARAINLDGTKALVDALDPGARLIQLSSASVYGTSREPITESAALKPLPGFRYAEDKVLAEEIVMAAEKEGLHALRLRPHIILGTHAQPFLRAVLRLPFYPRLRPPAPPLQVVHEWDVAAAIRAALFSPATDAINLACEDSLSFEAMQRYLHRFALGVSPRLAQVAARIAFHYLGVGPDPAWSAGLDQPLVLDTTRAREVLGWQPRFPRTADVLADAFRRPLTGIMTRP</sequence>
<gene>
    <name evidence="2" type="ORF">C4900_13160</name>
</gene>
<dbReference type="Pfam" id="PF01370">
    <property type="entry name" value="Epimerase"/>
    <property type="match status" value="1"/>
</dbReference>
<comment type="caution">
    <text evidence="2">The sequence shown here is derived from an EMBL/GenBank/DDBJ whole genome shotgun (WGS) entry which is preliminary data.</text>
</comment>
<evidence type="ECO:0000313" key="2">
    <source>
        <dbReference type="EMBL" id="RCN56712.1"/>
    </source>
</evidence>
<feature type="domain" description="NAD-dependent epimerase/dehydratase" evidence="1">
    <location>
        <begin position="32"/>
        <end position="204"/>
    </location>
</feature>
<organism evidence="2 3">
    <name type="scientific">Acidiferrobacter thiooxydans</name>
    <dbReference type="NCBI Taxonomy" id="163359"/>
    <lineage>
        <taxon>Bacteria</taxon>
        <taxon>Pseudomonadati</taxon>
        <taxon>Pseudomonadota</taxon>
        <taxon>Gammaproteobacteria</taxon>
        <taxon>Acidiferrobacterales</taxon>
        <taxon>Acidiferrobacteraceae</taxon>
        <taxon>Acidiferrobacter</taxon>
    </lineage>
</organism>
<dbReference type="Proteomes" id="UP000253250">
    <property type="component" value="Unassembled WGS sequence"/>
</dbReference>
<dbReference type="EMBL" id="PSYR01000002">
    <property type="protein sequence ID" value="RCN56712.1"/>
    <property type="molecule type" value="Genomic_DNA"/>
</dbReference>
<protein>
    <submittedName>
        <fullName evidence="2">NAD-dependent dehydratase</fullName>
    </submittedName>
</protein>
<dbReference type="OrthoDB" id="9801056at2"/>